<organism evidence="3 4">
    <name type="scientific">Corallibacter vietnamensis</name>
    <dbReference type="NCBI Taxonomy" id="904130"/>
    <lineage>
        <taxon>Bacteria</taxon>
        <taxon>Pseudomonadati</taxon>
        <taxon>Bacteroidota</taxon>
        <taxon>Flavobacteriia</taxon>
        <taxon>Flavobacteriales</taxon>
        <taxon>Flavobacteriaceae</taxon>
        <taxon>Corallibacter</taxon>
    </lineage>
</organism>
<protein>
    <submittedName>
        <fullName evidence="3">Glycosyltransferase</fullName>
    </submittedName>
</protein>
<gene>
    <name evidence="3" type="ORF">GCM10022271_21220</name>
</gene>
<dbReference type="InterPro" id="IPR001296">
    <property type="entry name" value="Glyco_trans_1"/>
</dbReference>
<accession>A0ABP7HCH2</accession>
<feature type="domain" description="Glycosyl transferase family 1" evidence="1">
    <location>
        <begin position="184"/>
        <end position="341"/>
    </location>
</feature>
<sequence>MERKKVAFIISSLTSGGAERVVSTLANSLSEQFDITIITLYKCKPFYPLNNSVNVVSCKNSYSGNASVFLSVKNLFGFIYTIFKLLKRHKIDIAIGFMSTTNIYTIISSNLLNIPCIVSERIHPEYSSLNNFWRKVRRFIYPLSNNLVVQTHDIKVYFESFLKPKKITIIRNPLAPELLKNRDSSVEKEKIILNVGRLTNQKNQEALIKAFHKIQPKEWKLQLIGSGKNKEKYKALITELNLQNSVTLLGNINNVFDHYNKASIFAFPSRYEGFPNALTEAMAFGLPCISADCPSGPSELIENNINGFLIPVDDDNALENTLRLLIENPEKRVTIGDEAKKSTSSFEVDYITNQWKKLITSLLSK</sequence>
<dbReference type="Proteomes" id="UP001501456">
    <property type="component" value="Unassembled WGS sequence"/>
</dbReference>
<dbReference type="PANTHER" id="PTHR12526:SF630">
    <property type="entry name" value="GLYCOSYLTRANSFERASE"/>
    <property type="match status" value="1"/>
</dbReference>
<dbReference type="CDD" id="cd03820">
    <property type="entry name" value="GT4_AmsD-like"/>
    <property type="match status" value="1"/>
</dbReference>
<dbReference type="InterPro" id="IPR028098">
    <property type="entry name" value="Glyco_trans_4-like_N"/>
</dbReference>
<evidence type="ECO:0000313" key="4">
    <source>
        <dbReference type="Proteomes" id="UP001501456"/>
    </source>
</evidence>
<reference evidence="4" key="1">
    <citation type="journal article" date="2019" name="Int. J. Syst. Evol. Microbiol.">
        <title>The Global Catalogue of Microorganisms (GCM) 10K type strain sequencing project: providing services to taxonomists for standard genome sequencing and annotation.</title>
        <authorList>
            <consortium name="The Broad Institute Genomics Platform"/>
            <consortium name="The Broad Institute Genome Sequencing Center for Infectious Disease"/>
            <person name="Wu L."/>
            <person name="Ma J."/>
        </authorList>
    </citation>
    <scope>NUCLEOTIDE SEQUENCE [LARGE SCALE GENOMIC DNA]</scope>
    <source>
        <strain evidence="4">JCM 17525</strain>
    </source>
</reference>
<comment type="caution">
    <text evidence="3">The sequence shown here is derived from an EMBL/GenBank/DDBJ whole genome shotgun (WGS) entry which is preliminary data.</text>
</comment>
<dbReference type="Pfam" id="PF00534">
    <property type="entry name" value="Glycos_transf_1"/>
    <property type="match status" value="1"/>
</dbReference>
<feature type="domain" description="Glycosyltransferase subfamily 4-like N-terminal" evidence="2">
    <location>
        <begin position="16"/>
        <end position="175"/>
    </location>
</feature>
<proteinExistence type="predicted"/>
<name>A0ABP7HCH2_9FLAO</name>
<dbReference type="SUPFAM" id="SSF53756">
    <property type="entry name" value="UDP-Glycosyltransferase/glycogen phosphorylase"/>
    <property type="match status" value="1"/>
</dbReference>
<evidence type="ECO:0000259" key="1">
    <source>
        <dbReference type="Pfam" id="PF00534"/>
    </source>
</evidence>
<dbReference type="Gene3D" id="3.40.50.2000">
    <property type="entry name" value="Glycogen Phosphorylase B"/>
    <property type="match status" value="2"/>
</dbReference>
<keyword evidence="4" id="KW-1185">Reference proteome</keyword>
<evidence type="ECO:0000313" key="3">
    <source>
        <dbReference type="EMBL" id="GAA3788422.1"/>
    </source>
</evidence>
<dbReference type="PANTHER" id="PTHR12526">
    <property type="entry name" value="GLYCOSYLTRANSFERASE"/>
    <property type="match status" value="1"/>
</dbReference>
<dbReference type="RefSeq" id="WP_344730394.1">
    <property type="nucleotide sequence ID" value="NZ_BAABBI010000003.1"/>
</dbReference>
<evidence type="ECO:0000259" key="2">
    <source>
        <dbReference type="Pfam" id="PF13439"/>
    </source>
</evidence>
<dbReference type="EMBL" id="BAABBI010000003">
    <property type="protein sequence ID" value="GAA3788422.1"/>
    <property type="molecule type" value="Genomic_DNA"/>
</dbReference>
<dbReference type="Pfam" id="PF13439">
    <property type="entry name" value="Glyco_transf_4"/>
    <property type="match status" value="1"/>
</dbReference>